<evidence type="ECO:0000256" key="2">
    <source>
        <dbReference type="ARBA" id="ARBA00022448"/>
    </source>
</evidence>
<evidence type="ECO:0000313" key="7">
    <source>
        <dbReference type="Proteomes" id="UP001596160"/>
    </source>
</evidence>
<protein>
    <submittedName>
        <fullName evidence="6">ATP-binding cassette domain-containing protein</fullName>
    </submittedName>
</protein>
<dbReference type="PANTHER" id="PTHR43335:SF2">
    <property type="entry name" value="ABC TRANSPORTER, ATP-BINDING PROTEIN"/>
    <property type="match status" value="1"/>
</dbReference>
<organism evidence="6 7">
    <name type="scientific">Streptomyces amakusaensis</name>
    <dbReference type="NCBI Taxonomy" id="67271"/>
    <lineage>
        <taxon>Bacteria</taxon>
        <taxon>Bacillati</taxon>
        <taxon>Actinomycetota</taxon>
        <taxon>Actinomycetes</taxon>
        <taxon>Kitasatosporales</taxon>
        <taxon>Streptomycetaceae</taxon>
        <taxon>Streptomyces</taxon>
    </lineage>
</organism>
<evidence type="ECO:0000256" key="3">
    <source>
        <dbReference type="ARBA" id="ARBA00022741"/>
    </source>
</evidence>
<dbReference type="PANTHER" id="PTHR43335">
    <property type="entry name" value="ABC TRANSPORTER, ATP-BINDING PROTEIN"/>
    <property type="match status" value="1"/>
</dbReference>
<dbReference type="InterPro" id="IPR003593">
    <property type="entry name" value="AAA+_ATPase"/>
</dbReference>
<evidence type="ECO:0000256" key="4">
    <source>
        <dbReference type="ARBA" id="ARBA00022840"/>
    </source>
</evidence>
<dbReference type="Pfam" id="PF00005">
    <property type="entry name" value="ABC_tran"/>
    <property type="match status" value="1"/>
</dbReference>
<comment type="caution">
    <text evidence="6">The sequence shown here is derived from an EMBL/GenBank/DDBJ whole genome shotgun (WGS) entry which is preliminary data.</text>
</comment>
<keyword evidence="7" id="KW-1185">Reference proteome</keyword>
<name>A0ABW0AU90_9ACTN</name>
<dbReference type="InterPro" id="IPR003439">
    <property type="entry name" value="ABC_transporter-like_ATP-bd"/>
</dbReference>
<dbReference type="EMBL" id="JBHSKP010000029">
    <property type="protein sequence ID" value="MFC5156039.1"/>
    <property type="molecule type" value="Genomic_DNA"/>
</dbReference>
<keyword evidence="4 6" id="KW-0067">ATP-binding</keyword>
<accession>A0ABW0AU90</accession>
<comment type="similarity">
    <text evidence="1">Belongs to the ABC transporter superfamily.</text>
</comment>
<dbReference type="Proteomes" id="UP001596160">
    <property type="component" value="Unassembled WGS sequence"/>
</dbReference>
<dbReference type="RefSeq" id="WP_344486019.1">
    <property type="nucleotide sequence ID" value="NZ_BAAASB010000032.1"/>
</dbReference>
<dbReference type="Gene3D" id="3.40.50.300">
    <property type="entry name" value="P-loop containing nucleotide triphosphate hydrolases"/>
    <property type="match status" value="1"/>
</dbReference>
<keyword evidence="2" id="KW-0813">Transport</keyword>
<dbReference type="PROSITE" id="PS00211">
    <property type="entry name" value="ABC_TRANSPORTER_1"/>
    <property type="match status" value="1"/>
</dbReference>
<dbReference type="SUPFAM" id="SSF52540">
    <property type="entry name" value="P-loop containing nucleoside triphosphate hydrolases"/>
    <property type="match status" value="1"/>
</dbReference>
<dbReference type="SMART" id="SM00382">
    <property type="entry name" value="AAA"/>
    <property type="match status" value="1"/>
</dbReference>
<dbReference type="InterPro" id="IPR027417">
    <property type="entry name" value="P-loop_NTPase"/>
</dbReference>
<dbReference type="PROSITE" id="PS50893">
    <property type="entry name" value="ABC_TRANSPORTER_2"/>
    <property type="match status" value="1"/>
</dbReference>
<evidence type="ECO:0000259" key="5">
    <source>
        <dbReference type="PROSITE" id="PS50893"/>
    </source>
</evidence>
<feature type="domain" description="ABC transporter" evidence="5">
    <location>
        <begin position="13"/>
        <end position="246"/>
    </location>
</feature>
<gene>
    <name evidence="6" type="ORF">ACFPRH_30435</name>
</gene>
<proteinExistence type="inferred from homology"/>
<sequence length="265" mass="28171">MSVTIHTTAAGNVPTATVKGATVRYKTVVALGGVDAEFHPGTTALLGPNGAGKTTLLSLLSTARQPDEGKVSLLGAPVSGRASVRAVREQIGVLPQAFGYYPRFTVREFIEYAAWLRKVPRPERAGRVREALNLVELEKYADRRMGQLSGGMLRRAGIAQAVVNRPALVLLDEPTVGLDPAQRIGFRALIQALGERSAVVMSTHLAEDVAQVSDRIHVLLEGRMRFTGTAVELCAQAEGHDGETLNGPAVEAGYLAVVERNGVSA</sequence>
<evidence type="ECO:0000313" key="6">
    <source>
        <dbReference type="EMBL" id="MFC5156039.1"/>
    </source>
</evidence>
<dbReference type="InterPro" id="IPR017871">
    <property type="entry name" value="ABC_transporter-like_CS"/>
</dbReference>
<keyword evidence="3" id="KW-0547">Nucleotide-binding</keyword>
<evidence type="ECO:0000256" key="1">
    <source>
        <dbReference type="ARBA" id="ARBA00005417"/>
    </source>
</evidence>
<reference evidence="7" key="1">
    <citation type="journal article" date="2019" name="Int. J. Syst. Evol. Microbiol.">
        <title>The Global Catalogue of Microorganisms (GCM) 10K type strain sequencing project: providing services to taxonomists for standard genome sequencing and annotation.</title>
        <authorList>
            <consortium name="The Broad Institute Genomics Platform"/>
            <consortium name="The Broad Institute Genome Sequencing Center for Infectious Disease"/>
            <person name="Wu L."/>
            <person name="Ma J."/>
        </authorList>
    </citation>
    <scope>NUCLEOTIDE SEQUENCE [LARGE SCALE GENOMIC DNA]</scope>
    <source>
        <strain evidence="7">PCU 266</strain>
    </source>
</reference>
<dbReference type="GO" id="GO:0005524">
    <property type="term" value="F:ATP binding"/>
    <property type="evidence" value="ECO:0007669"/>
    <property type="project" value="UniProtKB-KW"/>
</dbReference>